<dbReference type="AlphaFoldDB" id="A0AAV7X719"/>
<sequence>MMFDHLDSPLSPNYSDDDMGLKTSKSENIYAFRPFEFRLCVDDDVSSGPFPKPRSGHRIVCDSANLYSFGGYNPYISDSDEDLKDDPAWQECKPLFQELWRFNYATCKWRKLPCHSSMPKELASNAVILDGGILLVYGGTGVPFGFKCSNSLYLCDITKGTEMKPVKPSRGTEPASQYGQALVLNGQWLYTMGGTTGFVYNSDVHRFNLRTQVWEEVYICKGLSSHEPEGRYRHELAFDGRKIYVLGGGTANESYGFQDIPALDLTTNVWETITTKPDTRHSWSHTGHTGYPAPRRCHGCVQLPPEGGAEKGSVIISGGYNDHVMYGDVWRLDLNDMQWYFMLKCILPRAVYFHSAAVTPAGRMFTFGGIVENGIRTNQVCAAWVRIPKLAEMCWEAILYYSPRMTSEPRNKLINMGIPREFVDRLDYPLPYETALEAPLGRRDQSH</sequence>
<keyword evidence="1" id="KW-0880">Kelch repeat</keyword>
<dbReference type="InterPro" id="IPR052125">
    <property type="entry name" value="KLHDC10"/>
</dbReference>
<dbReference type="Pfam" id="PF24681">
    <property type="entry name" value="Kelch_KLHDC2_KLHL20_DRC7"/>
    <property type="match status" value="1"/>
</dbReference>
<comment type="caution">
    <text evidence="3">The sequence shown here is derived from an EMBL/GenBank/DDBJ whole genome shotgun (WGS) entry which is preliminary data.</text>
</comment>
<dbReference type="GO" id="GO:0032874">
    <property type="term" value="P:positive regulation of stress-activated MAPK cascade"/>
    <property type="evidence" value="ECO:0007669"/>
    <property type="project" value="TreeGrafter"/>
</dbReference>
<name>A0AAV7X719_9NEOP</name>
<evidence type="ECO:0000256" key="2">
    <source>
        <dbReference type="ARBA" id="ARBA00022737"/>
    </source>
</evidence>
<proteinExistence type="predicted"/>
<dbReference type="PANTHER" id="PTHR46428:SF1">
    <property type="entry name" value="KELCH DOMAIN-CONTAINING PROTEIN 10"/>
    <property type="match status" value="1"/>
</dbReference>
<evidence type="ECO:0000313" key="4">
    <source>
        <dbReference type="Proteomes" id="UP001075354"/>
    </source>
</evidence>
<dbReference type="InterPro" id="IPR015915">
    <property type="entry name" value="Kelch-typ_b-propeller"/>
</dbReference>
<organism evidence="3 4">
    <name type="scientific">Megalurothrips usitatus</name>
    <name type="common">bean blossom thrips</name>
    <dbReference type="NCBI Taxonomy" id="439358"/>
    <lineage>
        <taxon>Eukaryota</taxon>
        <taxon>Metazoa</taxon>
        <taxon>Ecdysozoa</taxon>
        <taxon>Arthropoda</taxon>
        <taxon>Hexapoda</taxon>
        <taxon>Insecta</taxon>
        <taxon>Pterygota</taxon>
        <taxon>Neoptera</taxon>
        <taxon>Paraneoptera</taxon>
        <taxon>Thysanoptera</taxon>
        <taxon>Terebrantia</taxon>
        <taxon>Thripoidea</taxon>
        <taxon>Thripidae</taxon>
        <taxon>Megalurothrips</taxon>
    </lineage>
</organism>
<reference evidence="3" key="1">
    <citation type="submission" date="2022-12" db="EMBL/GenBank/DDBJ databases">
        <title>Chromosome-level genome assembly of the bean flower thrips Megalurothrips usitatus.</title>
        <authorList>
            <person name="Ma L."/>
            <person name="Liu Q."/>
            <person name="Li H."/>
            <person name="Cai W."/>
        </authorList>
    </citation>
    <scope>NUCLEOTIDE SEQUENCE</scope>
    <source>
        <strain evidence="3">Cailab_2022a</strain>
    </source>
</reference>
<gene>
    <name evidence="3" type="ORF">ONE63_004432</name>
</gene>
<evidence type="ECO:0000313" key="3">
    <source>
        <dbReference type="EMBL" id="KAJ1520222.1"/>
    </source>
</evidence>
<keyword evidence="4" id="KW-1185">Reference proteome</keyword>
<protein>
    <recommendedName>
        <fullName evidence="5">Kelch domain-containing protein 10 homolog</fullName>
    </recommendedName>
</protein>
<evidence type="ECO:0008006" key="5">
    <source>
        <dbReference type="Google" id="ProtNLM"/>
    </source>
</evidence>
<evidence type="ECO:0000256" key="1">
    <source>
        <dbReference type="ARBA" id="ARBA00022441"/>
    </source>
</evidence>
<keyword evidence="2" id="KW-0677">Repeat</keyword>
<dbReference type="EMBL" id="JAPTSV010000015">
    <property type="protein sequence ID" value="KAJ1520222.1"/>
    <property type="molecule type" value="Genomic_DNA"/>
</dbReference>
<dbReference type="SUPFAM" id="SSF117281">
    <property type="entry name" value="Kelch motif"/>
    <property type="match status" value="2"/>
</dbReference>
<dbReference type="Gene3D" id="2.120.10.80">
    <property type="entry name" value="Kelch-type beta propeller"/>
    <property type="match status" value="2"/>
</dbReference>
<dbReference type="PANTHER" id="PTHR46428">
    <property type="entry name" value="KELCH DOMAIN-CONTAINING PROTEIN 10"/>
    <property type="match status" value="1"/>
</dbReference>
<accession>A0AAV7X719</accession>
<dbReference type="Proteomes" id="UP001075354">
    <property type="component" value="Chromosome 15"/>
</dbReference>